<dbReference type="GO" id="GO:0034040">
    <property type="term" value="F:ATPase-coupled lipid transmembrane transporter activity"/>
    <property type="evidence" value="ECO:0007669"/>
    <property type="project" value="TreeGrafter"/>
</dbReference>
<dbReference type="CDD" id="cd03228">
    <property type="entry name" value="ABCC_MRP_Like"/>
    <property type="match status" value="1"/>
</dbReference>
<dbReference type="NCBIfam" id="TIGR02868">
    <property type="entry name" value="CydC"/>
    <property type="match status" value="1"/>
</dbReference>
<dbReference type="PANTHER" id="PTHR24221:SF654">
    <property type="entry name" value="ATP-BINDING CASSETTE SUB-FAMILY B MEMBER 6"/>
    <property type="match status" value="1"/>
</dbReference>
<evidence type="ECO:0000256" key="5">
    <source>
        <dbReference type="ARBA" id="ARBA00022989"/>
    </source>
</evidence>
<feature type="transmembrane region" description="Helical" evidence="7">
    <location>
        <begin position="51"/>
        <end position="71"/>
    </location>
</feature>
<feature type="transmembrane region" description="Helical" evidence="7">
    <location>
        <begin position="239"/>
        <end position="263"/>
    </location>
</feature>
<dbReference type="SUPFAM" id="SSF90123">
    <property type="entry name" value="ABC transporter transmembrane region"/>
    <property type="match status" value="1"/>
</dbReference>
<evidence type="ECO:0000313" key="11">
    <source>
        <dbReference type="Proteomes" id="UP000076976"/>
    </source>
</evidence>
<dbReference type="GO" id="GO:0045454">
    <property type="term" value="P:cell redox homeostasis"/>
    <property type="evidence" value="ECO:0007669"/>
    <property type="project" value="InterPro"/>
</dbReference>
<dbReference type="GO" id="GO:0016887">
    <property type="term" value="F:ATP hydrolysis activity"/>
    <property type="evidence" value="ECO:0007669"/>
    <property type="project" value="InterPro"/>
</dbReference>
<keyword evidence="5 7" id="KW-1133">Transmembrane helix</keyword>
<dbReference type="PROSITE" id="PS51257">
    <property type="entry name" value="PROKAR_LIPOPROTEIN"/>
    <property type="match status" value="1"/>
</dbReference>
<dbReference type="GO" id="GO:0005886">
    <property type="term" value="C:plasma membrane"/>
    <property type="evidence" value="ECO:0007669"/>
    <property type="project" value="UniProtKB-SubCell"/>
</dbReference>
<dbReference type="InterPro" id="IPR003439">
    <property type="entry name" value="ABC_transporter-like_ATP-bd"/>
</dbReference>
<evidence type="ECO:0000256" key="1">
    <source>
        <dbReference type="ARBA" id="ARBA00004651"/>
    </source>
</evidence>
<dbReference type="GO" id="GO:0005524">
    <property type="term" value="F:ATP binding"/>
    <property type="evidence" value="ECO:0007669"/>
    <property type="project" value="UniProtKB-KW"/>
</dbReference>
<dbReference type="Proteomes" id="UP000076976">
    <property type="component" value="Unassembled WGS sequence"/>
</dbReference>
<organism evidence="10 11">
    <name type="scientific">Janibacter melonis</name>
    <dbReference type="NCBI Taxonomy" id="262209"/>
    <lineage>
        <taxon>Bacteria</taxon>
        <taxon>Bacillati</taxon>
        <taxon>Actinomycetota</taxon>
        <taxon>Actinomycetes</taxon>
        <taxon>Micrococcales</taxon>
        <taxon>Intrasporangiaceae</taxon>
        <taxon>Janibacter</taxon>
    </lineage>
</organism>
<dbReference type="GO" id="GO:0140359">
    <property type="term" value="F:ABC-type transporter activity"/>
    <property type="evidence" value="ECO:0007669"/>
    <property type="project" value="InterPro"/>
</dbReference>
<evidence type="ECO:0000256" key="7">
    <source>
        <dbReference type="SAM" id="Phobius"/>
    </source>
</evidence>
<keyword evidence="2 7" id="KW-0812">Transmembrane</keyword>
<dbReference type="InterPro" id="IPR011527">
    <property type="entry name" value="ABC1_TM_dom"/>
</dbReference>
<comment type="caution">
    <text evidence="10">The sequence shown here is derived from an EMBL/GenBank/DDBJ whole genome shotgun (WGS) entry which is preliminary data.</text>
</comment>
<evidence type="ECO:0000256" key="2">
    <source>
        <dbReference type="ARBA" id="ARBA00022692"/>
    </source>
</evidence>
<keyword evidence="3" id="KW-0547">Nucleotide-binding</keyword>
<dbReference type="AlphaFoldDB" id="A0A176QHE0"/>
<evidence type="ECO:0000259" key="9">
    <source>
        <dbReference type="PROSITE" id="PS50929"/>
    </source>
</evidence>
<dbReference type="Pfam" id="PF00005">
    <property type="entry name" value="ABC_tran"/>
    <property type="match status" value="1"/>
</dbReference>
<feature type="domain" description="ABC transporter" evidence="8">
    <location>
        <begin position="337"/>
        <end position="561"/>
    </location>
</feature>
<dbReference type="Gene3D" id="1.20.1560.10">
    <property type="entry name" value="ABC transporter type 1, transmembrane domain"/>
    <property type="match status" value="1"/>
</dbReference>
<feature type="transmembrane region" description="Helical" evidence="7">
    <location>
        <begin position="132"/>
        <end position="150"/>
    </location>
</feature>
<dbReference type="PROSITE" id="PS50929">
    <property type="entry name" value="ABC_TM1F"/>
    <property type="match status" value="1"/>
</dbReference>
<sequence>MNRTNRTNRIVRVDRRLVVAGLLGGAASACGVALTATSGWLVVRADERPQIMLLLTAVVAVRTFGLGRPVFRYLERLRSHDAALADLARRRAETYARLVPLTPARLGRRGRADLLTGVVDDLTDVTEAPVRVTVPLLGALAAGVLASVLTAALEPAAGLVLVAMLLACAALVPLGHRLEAASQDEVLQARAEVARVAHLATRHADELRAVGGERTAAQWLRDAHGTLRRVVVRQARGRGLVTGAVLLVTAAGTVGCALVAAASDVPPPVQALLVLTPVATGEALGVLADAVRALARSRAAERRLDAVLDQAPAVRDADAADAAAGDVLAGARRAPRLELRGVTASWTAGRTHLGPVDLVIEPGEHVALVGANGSGKSTLLAVLARHLDPVRGRYLVDGRDVAELPAAAVRSLVAVVDDEPHVFATTLRENLRLARRPDEPAPEDEQLLLALRSAGLGDWVAGLTGGLDTRLGTSGHGISGGERTRLAIARALLSERPVLLLDEPGAHLDHPTARAVLADLMSAAAGRTVVLVSHHGTGVDLAGRVVELDRPTTREKVAAHA</sequence>
<dbReference type="PROSITE" id="PS00211">
    <property type="entry name" value="ABC_TRANSPORTER_1"/>
    <property type="match status" value="1"/>
</dbReference>
<dbReference type="SUPFAM" id="SSF52540">
    <property type="entry name" value="P-loop containing nucleoside triphosphate hydrolases"/>
    <property type="match status" value="1"/>
</dbReference>
<dbReference type="InterPro" id="IPR027417">
    <property type="entry name" value="P-loop_NTPase"/>
</dbReference>
<keyword evidence="6 7" id="KW-0472">Membrane</keyword>
<dbReference type="InterPro" id="IPR017871">
    <property type="entry name" value="ABC_transporter-like_CS"/>
</dbReference>
<dbReference type="InterPro" id="IPR039421">
    <property type="entry name" value="Type_1_exporter"/>
</dbReference>
<evidence type="ECO:0000256" key="3">
    <source>
        <dbReference type="ARBA" id="ARBA00022741"/>
    </source>
</evidence>
<accession>A0A176QHE0</accession>
<dbReference type="InterPro" id="IPR036640">
    <property type="entry name" value="ABC1_TM_sf"/>
</dbReference>
<evidence type="ECO:0000313" key="10">
    <source>
        <dbReference type="EMBL" id="OAB89139.1"/>
    </source>
</evidence>
<dbReference type="InterPro" id="IPR003593">
    <property type="entry name" value="AAA+_ATPase"/>
</dbReference>
<feature type="transmembrane region" description="Helical" evidence="7">
    <location>
        <begin position="156"/>
        <end position="174"/>
    </location>
</feature>
<dbReference type="PANTHER" id="PTHR24221">
    <property type="entry name" value="ATP-BINDING CASSETTE SUB-FAMILY B"/>
    <property type="match status" value="1"/>
</dbReference>
<dbReference type="InterPro" id="IPR014223">
    <property type="entry name" value="ABC_CydC/D"/>
</dbReference>
<proteinExistence type="predicted"/>
<name>A0A176QHE0_9MICO</name>
<dbReference type="Gene3D" id="3.40.50.300">
    <property type="entry name" value="P-loop containing nucleotide triphosphate hydrolases"/>
    <property type="match status" value="1"/>
</dbReference>
<dbReference type="SMART" id="SM00382">
    <property type="entry name" value="AAA"/>
    <property type="match status" value="1"/>
</dbReference>
<evidence type="ECO:0000259" key="8">
    <source>
        <dbReference type="PROSITE" id="PS50893"/>
    </source>
</evidence>
<dbReference type="GO" id="GO:0034775">
    <property type="term" value="P:glutathione transmembrane transport"/>
    <property type="evidence" value="ECO:0007669"/>
    <property type="project" value="InterPro"/>
</dbReference>
<keyword evidence="4 10" id="KW-0067">ATP-binding</keyword>
<evidence type="ECO:0000256" key="4">
    <source>
        <dbReference type="ARBA" id="ARBA00022840"/>
    </source>
</evidence>
<gene>
    <name evidence="10" type="ORF">AWH69_04495</name>
</gene>
<dbReference type="PROSITE" id="PS50893">
    <property type="entry name" value="ABC_TRANSPORTER_2"/>
    <property type="match status" value="1"/>
</dbReference>
<feature type="domain" description="ABC transmembrane type-1" evidence="9">
    <location>
        <begin position="18"/>
        <end position="261"/>
    </location>
</feature>
<reference evidence="10 11" key="1">
    <citation type="submission" date="2016-01" db="EMBL/GenBank/DDBJ databases">
        <title>Janibacter melonis strain CD11_4 genome sequencing and assembly.</title>
        <authorList>
            <person name="Nair G.R."/>
            <person name="Kaur G."/>
            <person name="Chander A.M."/>
            <person name="Mayilraj S."/>
        </authorList>
    </citation>
    <scope>NUCLEOTIDE SEQUENCE [LARGE SCALE GENOMIC DNA]</scope>
    <source>
        <strain evidence="10 11">CD11-4</strain>
    </source>
</reference>
<keyword evidence="11" id="KW-1185">Reference proteome</keyword>
<evidence type="ECO:0000256" key="6">
    <source>
        <dbReference type="ARBA" id="ARBA00023136"/>
    </source>
</evidence>
<protein>
    <submittedName>
        <fullName evidence="10">ABC transporter ATP-binding protein</fullName>
    </submittedName>
</protein>
<comment type="subcellular location">
    <subcellularLocation>
        <location evidence="1">Cell membrane</location>
        <topology evidence="1">Multi-pass membrane protein</topology>
    </subcellularLocation>
</comment>
<dbReference type="STRING" id="262209.AWH69_04495"/>
<dbReference type="EMBL" id="LQZG01000001">
    <property type="protein sequence ID" value="OAB89139.1"/>
    <property type="molecule type" value="Genomic_DNA"/>
</dbReference>